<reference evidence="4 5" key="1">
    <citation type="submission" date="2019-02" db="EMBL/GenBank/DDBJ databases">
        <title>Sequencing the genomes of 1000 actinobacteria strains.</title>
        <authorList>
            <person name="Klenk H.-P."/>
        </authorList>
    </citation>
    <scope>NUCLEOTIDE SEQUENCE [LARGE SCALE GENOMIC DNA]</scope>
    <source>
        <strain evidence="4 5">DSM 16932</strain>
    </source>
</reference>
<dbReference type="AlphaFoldDB" id="A0A4Q7M3Z0"/>
<gene>
    <name evidence="4" type="ORF">EV386_2988</name>
</gene>
<evidence type="ECO:0000256" key="1">
    <source>
        <dbReference type="SAM" id="MobiDB-lite"/>
    </source>
</evidence>
<keyword evidence="5" id="KW-1185">Reference proteome</keyword>
<keyword evidence="2 4" id="KW-0812">Transmembrane</keyword>
<feature type="compositionally biased region" description="Low complexity" evidence="1">
    <location>
        <begin position="84"/>
        <end position="112"/>
    </location>
</feature>
<comment type="caution">
    <text evidence="4">The sequence shown here is derived from an EMBL/GenBank/DDBJ whole genome shotgun (WGS) entry which is preliminary data.</text>
</comment>
<feature type="compositionally biased region" description="Pro residues" evidence="1">
    <location>
        <begin position="13"/>
        <end position="24"/>
    </location>
</feature>
<dbReference type="Pfam" id="PF12089">
    <property type="entry name" value="DUF3566"/>
    <property type="match status" value="1"/>
</dbReference>
<dbReference type="EMBL" id="SGWX01000001">
    <property type="protein sequence ID" value="RZS62646.1"/>
    <property type="molecule type" value="Genomic_DNA"/>
</dbReference>
<proteinExistence type="predicted"/>
<evidence type="ECO:0000313" key="4">
    <source>
        <dbReference type="EMBL" id="RZS62646.1"/>
    </source>
</evidence>
<dbReference type="OrthoDB" id="3240216at2"/>
<evidence type="ECO:0000256" key="2">
    <source>
        <dbReference type="SAM" id="Phobius"/>
    </source>
</evidence>
<keyword evidence="2" id="KW-1133">Transmembrane helix</keyword>
<feature type="region of interest" description="Disordered" evidence="1">
    <location>
        <begin position="1"/>
        <end position="152"/>
    </location>
</feature>
<protein>
    <submittedName>
        <fullName evidence="4">Transmembrane protein DUF3566</fullName>
    </submittedName>
</protein>
<feature type="transmembrane region" description="Helical" evidence="2">
    <location>
        <begin position="231"/>
        <end position="257"/>
    </location>
</feature>
<name>A0A4Q7M3Z0_9MICO</name>
<dbReference type="InterPro" id="IPR021949">
    <property type="entry name" value="DUF3566_TM"/>
</dbReference>
<keyword evidence="2" id="KW-0472">Membrane</keyword>
<sequence length="274" mass="27291">MTTPKDKTARSAPPVPPPPAPAPAKPAAGAQDGRVDAAEDTTASDGARAGAVKAARAALAAARDAARRVQGAGEDQPTNATPQAAGTPSSGAPSSGAKSAKAAGAARSGGASESQMHYTAGGVRLTADGGPGAGGQAAPGPAGAARPAASAPVSGPRRVRLTVSRVDPWSIMKLAFLLAVAIGIMTVVAAAVFWYVLDGLQVFDKVQQFINEVVGQQTNVDLTQFVAFDRVVSLATLVAVVNVVLLTALSTIMALLYNITAALVGGVHVTLTDD</sequence>
<dbReference type="Proteomes" id="UP000293852">
    <property type="component" value="Unassembled WGS sequence"/>
</dbReference>
<feature type="domain" description="DUF3566" evidence="3">
    <location>
        <begin position="156"/>
        <end position="273"/>
    </location>
</feature>
<feature type="compositionally biased region" description="Low complexity" evidence="1">
    <location>
        <begin position="43"/>
        <end position="73"/>
    </location>
</feature>
<feature type="compositionally biased region" description="Low complexity" evidence="1">
    <location>
        <begin position="138"/>
        <end position="152"/>
    </location>
</feature>
<evidence type="ECO:0000259" key="3">
    <source>
        <dbReference type="Pfam" id="PF12089"/>
    </source>
</evidence>
<organism evidence="4 5">
    <name type="scientific">Xylanimonas ulmi</name>
    <dbReference type="NCBI Taxonomy" id="228973"/>
    <lineage>
        <taxon>Bacteria</taxon>
        <taxon>Bacillati</taxon>
        <taxon>Actinomycetota</taxon>
        <taxon>Actinomycetes</taxon>
        <taxon>Micrococcales</taxon>
        <taxon>Promicromonosporaceae</taxon>
        <taxon>Xylanimonas</taxon>
    </lineage>
</organism>
<feature type="transmembrane region" description="Helical" evidence="2">
    <location>
        <begin position="174"/>
        <end position="197"/>
    </location>
</feature>
<evidence type="ECO:0000313" key="5">
    <source>
        <dbReference type="Proteomes" id="UP000293852"/>
    </source>
</evidence>
<accession>A0A4Q7M3Z0</accession>